<dbReference type="GO" id="GO:0006508">
    <property type="term" value="P:proteolysis"/>
    <property type="evidence" value="ECO:0007669"/>
    <property type="project" value="InterPro"/>
</dbReference>
<gene>
    <name evidence="2" type="ORF">TNIN_104111</name>
</gene>
<protein>
    <submittedName>
        <fullName evidence="2">Uncharacterized protein</fullName>
    </submittedName>
</protein>
<dbReference type="Gene3D" id="2.40.70.10">
    <property type="entry name" value="Acid Proteases"/>
    <property type="match status" value="1"/>
</dbReference>
<comment type="caution">
    <text evidence="2">The sequence shown here is derived from an EMBL/GenBank/DDBJ whole genome shotgun (WGS) entry which is preliminary data.</text>
</comment>
<evidence type="ECO:0000313" key="2">
    <source>
        <dbReference type="EMBL" id="GFY64237.1"/>
    </source>
</evidence>
<dbReference type="InterPro" id="IPR001969">
    <property type="entry name" value="Aspartic_peptidase_AS"/>
</dbReference>
<dbReference type="PROSITE" id="PS00141">
    <property type="entry name" value="ASP_PROTEASE"/>
    <property type="match status" value="1"/>
</dbReference>
<dbReference type="GO" id="GO:0004190">
    <property type="term" value="F:aspartic-type endopeptidase activity"/>
    <property type="evidence" value="ECO:0007669"/>
    <property type="project" value="InterPro"/>
</dbReference>
<organism evidence="2 3">
    <name type="scientific">Trichonephila inaurata madagascariensis</name>
    <dbReference type="NCBI Taxonomy" id="2747483"/>
    <lineage>
        <taxon>Eukaryota</taxon>
        <taxon>Metazoa</taxon>
        <taxon>Ecdysozoa</taxon>
        <taxon>Arthropoda</taxon>
        <taxon>Chelicerata</taxon>
        <taxon>Arachnida</taxon>
        <taxon>Araneae</taxon>
        <taxon>Araneomorphae</taxon>
        <taxon>Entelegynae</taxon>
        <taxon>Araneoidea</taxon>
        <taxon>Nephilidae</taxon>
        <taxon>Trichonephila</taxon>
        <taxon>Trichonephila inaurata</taxon>
    </lineage>
</organism>
<sequence length="76" mass="7665">MITFSPWPGSPRPSPLPGQEKLSEVTFLGGEATGFSNPPAAAKMSGNHLDVTVDGLPVKALVDSGASSSVVSSPIS</sequence>
<dbReference type="InterPro" id="IPR021109">
    <property type="entry name" value="Peptidase_aspartic_dom_sf"/>
</dbReference>
<feature type="region of interest" description="Disordered" evidence="1">
    <location>
        <begin position="1"/>
        <end position="20"/>
    </location>
</feature>
<dbReference type="AlphaFoldDB" id="A0A8X7CGW3"/>
<evidence type="ECO:0000313" key="3">
    <source>
        <dbReference type="Proteomes" id="UP000886998"/>
    </source>
</evidence>
<accession>A0A8X7CGW3</accession>
<dbReference type="EMBL" id="BMAV01015159">
    <property type="protein sequence ID" value="GFY64237.1"/>
    <property type="molecule type" value="Genomic_DNA"/>
</dbReference>
<keyword evidence="3" id="KW-1185">Reference proteome</keyword>
<evidence type="ECO:0000256" key="1">
    <source>
        <dbReference type="SAM" id="MobiDB-lite"/>
    </source>
</evidence>
<reference evidence="2" key="1">
    <citation type="submission" date="2020-08" db="EMBL/GenBank/DDBJ databases">
        <title>Multicomponent nature underlies the extraordinary mechanical properties of spider dragline silk.</title>
        <authorList>
            <person name="Kono N."/>
            <person name="Nakamura H."/>
            <person name="Mori M."/>
            <person name="Yoshida Y."/>
            <person name="Ohtoshi R."/>
            <person name="Malay A.D."/>
            <person name="Moran D.A.P."/>
            <person name="Tomita M."/>
            <person name="Numata K."/>
            <person name="Arakawa K."/>
        </authorList>
    </citation>
    <scope>NUCLEOTIDE SEQUENCE</scope>
</reference>
<dbReference type="Proteomes" id="UP000886998">
    <property type="component" value="Unassembled WGS sequence"/>
</dbReference>
<name>A0A8X7CGW3_9ARAC</name>
<dbReference type="SUPFAM" id="SSF50630">
    <property type="entry name" value="Acid proteases"/>
    <property type="match status" value="1"/>
</dbReference>
<proteinExistence type="predicted"/>